<accession>A0A3B3S8B9</accession>
<sequence length="241" mass="27120">MLMLALTLTSVRTARCEWRESKQIFDLPEESHRVSGVLSLLTLFCDSQHRQRGIQGCFLVNYLLYKWALLSISAGVFPEDFSILTTVRPKARTQAFLLSVYSEQGVQQLGLEVGRAPVFLYEDQHGSPRPEDYPLFRSVNLADGKWHRVAISVHHKEVTITVDCKKKITKALNRTDNAVISTDGITVFGTRLLDEDVFELIRSFLRAPAAGLPHCYPPPLQTGFPSISCPNELLHPIIKTT</sequence>
<dbReference type="InterPro" id="IPR001791">
    <property type="entry name" value="Laminin_G"/>
</dbReference>
<evidence type="ECO:0000313" key="6">
    <source>
        <dbReference type="Proteomes" id="UP000261540"/>
    </source>
</evidence>
<keyword evidence="2" id="KW-0677">Repeat</keyword>
<organism evidence="5 6">
    <name type="scientific">Paramormyrops kingsleyae</name>
    <dbReference type="NCBI Taxonomy" id="1676925"/>
    <lineage>
        <taxon>Eukaryota</taxon>
        <taxon>Metazoa</taxon>
        <taxon>Chordata</taxon>
        <taxon>Craniata</taxon>
        <taxon>Vertebrata</taxon>
        <taxon>Euteleostomi</taxon>
        <taxon>Actinopterygii</taxon>
        <taxon>Neopterygii</taxon>
        <taxon>Teleostei</taxon>
        <taxon>Osteoglossocephala</taxon>
        <taxon>Osteoglossomorpha</taxon>
        <taxon>Osteoglossiformes</taxon>
        <taxon>Mormyridae</taxon>
        <taxon>Paramormyrops</taxon>
    </lineage>
</organism>
<evidence type="ECO:0000256" key="3">
    <source>
        <dbReference type="SAM" id="SignalP"/>
    </source>
</evidence>
<evidence type="ECO:0000256" key="1">
    <source>
        <dbReference type="ARBA" id="ARBA00022729"/>
    </source>
</evidence>
<dbReference type="Proteomes" id="UP000261540">
    <property type="component" value="Unplaced"/>
</dbReference>
<dbReference type="SUPFAM" id="SSF49899">
    <property type="entry name" value="Concanavalin A-like lectins/glucanases"/>
    <property type="match status" value="1"/>
</dbReference>
<feature type="signal peptide" evidence="3">
    <location>
        <begin position="1"/>
        <end position="16"/>
    </location>
</feature>
<reference evidence="5" key="1">
    <citation type="submission" date="2025-08" db="UniProtKB">
        <authorList>
            <consortium name="Ensembl"/>
        </authorList>
    </citation>
    <scope>IDENTIFICATION</scope>
</reference>
<evidence type="ECO:0000259" key="4">
    <source>
        <dbReference type="SMART" id="SM00210"/>
    </source>
</evidence>
<dbReference type="InterPro" id="IPR013320">
    <property type="entry name" value="ConA-like_dom_sf"/>
</dbReference>
<evidence type="ECO:0000313" key="5">
    <source>
        <dbReference type="Ensembl" id="ENSPKIP00000026241.1"/>
    </source>
</evidence>
<feature type="chain" id="PRO_5017290482" description="Thrombospondin-like N-terminal domain-containing protein" evidence="3">
    <location>
        <begin position="17"/>
        <end position="241"/>
    </location>
</feature>
<dbReference type="Gene3D" id="2.60.120.200">
    <property type="match status" value="1"/>
</dbReference>
<dbReference type="InterPro" id="IPR048287">
    <property type="entry name" value="TSPN-like_N"/>
</dbReference>
<keyword evidence="1 3" id="KW-0732">Signal</keyword>
<keyword evidence="6" id="KW-1185">Reference proteome</keyword>
<dbReference type="Pfam" id="PF02210">
    <property type="entry name" value="Laminin_G_2"/>
    <property type="match status" value="1"/>
</dbReference>
<reference evidence="5" key="2">
    <citation type="submission" date="2025-09" db="UniProtKB">
        <authorList>
            <consortium name="Ensembl"/>
        </authorList>
    </citation>
    <scope>IDENTIFICATION</scope>
</reference>
<name>A0A3B3S8B9_9TELE</name>
<protein>
    <recommendedName>
        <fullName evidence="4">Thrombospondin-like N-terminal domain-containing protein</fullName>
    </recommendedName>
</protein>
<dbReference type="Ensembl" id="ENSPKIT00000006993.1">
    <property type="protein sequence ID" value="ENSPKIP00000026241.1"/>
    <property type="gene ID" value="ENSPKIG00000008799.1"/>
</dbReference>
<dbReference type="GeneTree" id="ENSGT00940000154535"/>
<proteinExistence type="predicted"/>
<feature type="domain" description="Thrombospondin-like N-terminal" evidence="4">
    <location>
        <begin position="34"/>
        <end position="211"/>
    </location>
</feature>
<dbReference type="AlphaFoldDB" id="A0A3B3S8B9"/>
<evidence type="ECO:0000256" key="2">
    <source>
        <dbReference type="ARBA" id="ARBA00022737"/>
    </source>
</evidence>
<dbReference type="SMART" id="SM00210">
    <property type="entry name" value="TSPN"/>
    <property type="match status" value="1"/>
</dbReference>